<accession>A0A8T8BZW5</accession>
<protein>
    <submittedName>
        <fullName evidence="1">Uncharacterized protein</fullName>
    </submittedName>
</protein>
<name>A0A8T8BZW5_PSEYM</name>
<dbReference type="EMBL" id="CP047260">
    <property type="protein sequence ID" value="QHE96674.1"/>
    <property type="molecule type" value="Genomic_DNA"/>
</dbReference>
<gene>
    <name evidence="1" type="ORF">PMA4326_008610</name>
</gene>
<reference evidence="1 2" key="1">
    <citation type="journal article" date="2011" name="PLoS Pathog.">
        <title>Dynamic evolution of pathogenicity revealed by sequencing and comparative genomics of 19 Pseudomonas syringae isolates.</title>
        <authorList>
            <person name="Baltrus D.A."/>
            <person name="Nishimura M.T."/>
            <person name="Romanchuk A."/>
            <person name="Chang J.H."/>
            <person name="Mukhtar M.S."/>
            <person name="Cherkis K."/>
            <person name="Roach J."/>
            <person name="Grant S.R."/>
            <person name="Jones C.D."/>
            <person name="Dangl J.L."/>
        </authorList>
    </citation>
    <scope>NUCLEOTIDE SEQUENCE [LARGE SCALE GENOMIC DNA]</scope>
    <source>
        <strain evidence="1 2">ES4326</strain>
    </source>
</reference>
<dbReference type="AlphaFoldDB" id="A0A8T8BZW5"/>
<dbReference type="GeneID" id="64466509"/>
<evidence type="ECO:0000313" key="1">
    <source>
        <dbReference type="EMBL" id="QHE96674.1"/>
    </source>
</evidence>
<sequence length="687" mass="74146">MMVDSKTTATLDDTQKARIAYRLARSRRGSGVNAELAPAEVAGIVDPADGTLNKDVLLGEFLEVTLPVWPGLVTDAGDSDTFFIEWAIGAAPDDDTFAVVFSDTVTAPVDPATFPKKIEIALSSFLPGFDKPADGPYSLRYRIKQPNDQETVSLPINLIVDTTPPGGHSEPGQMSLNTDELTQAFLDNNPGGLVGTLPDYGDWKPGDKVAFYWVGTPLPDNPADLPAPVGFIDVISPTNNTVTFPVSAIGASRDEPYYVAYFLMDKATNRSPLSNYKRIDVALGQLADKLKDPVVPLAVPPEMLINLPDARIGVEVLIESFDNWKPTDRIEVTWGTEPLRSEEVGSFPAFPFSIRVPDPVLRAQYDSATGGDQATNVSYRILRGVVPSEVKSISVDVNFSTIGPDPITDPEWPDPVNDALLPVEVRGMTSNVLDVLTPADNGQPARVSFKLYEKLQPGEFIDFYWGTSHVPEAMYIVSDTDTAGSERGIEIPWSYIESEGNRIDLPVHYRIHAPDSENTQHSPDTLVNVSAIVITPDAPVFEGTSSSGWLNCNSLFADGIGNPGPGEPAVRVLVPDLSEYLSDGDTVTLHWYASEGATGDTPITGTEKNEPVLLGASHPVTGFTWLVTPYDVHILPTYDPSGHGTNGSARIKYSFIMGGETITSLETTARVGMYDATGSCPVVFKTN</sequence>
<evidence type="ECO:0000313" key="2">
    <source>
        <dbReference type="Proteomes" id="UP000003811"/>
    </source>
</evidence>
<organism evidence="1 2">
    <name type="scientific">Pseudomonas syringae pv. maculicola str. ES4326</name>
    <dbReference type="NCBI Taxonomy" id="629265"/>
    <lineage>
        <taxon>Bacteria</taxon>
        <taxon>Pseudomonadati</taxon>
        <taxon>Pseudomonadota</taxon>
        <taxon>Gammaproteobacteria</taxon>
        <taxon>Pseudomonadales</taxon>
        <taxon>Pseudomonadaceae</taxon>
        <taxon>Pseudomonas</taxon>
    </lineage>
</organism>
<dbReference type="RefSeq" id="WP_042913001.1">
    <property type="nucleotide sequence ID" value="NZ_CP047260.1"/>
</dbReference>
<proteinExistence type="predicted"/>
<dbReference type="Proteomes" id="UP000003811">
    <property type="component" value="Chromosome"/>
</dbReference>